<organism evidence="2 3">
    <name type="scientific">Mycobacterium gordonae</name>
    <dbReference type="NCBI Taxonomy" id="1778"/>
    <lineage>
        <taxon>Bacteria</taxon>
        <taxon>Bacillati</taxon>
        <taxon>Actinomycetota</taxon>
        <taxon>Actinomycetes</taxon>
        <taxon>Mycobacteriales</taxon>
        <taxon>Mycobacteriaceae</taxon>
        <taxon>Mycobacterium</taxon>
    </lineage>
</organism>
<comment type="caution">
    <text evidence="2">The sequence shown here is derived from an EMBL/GenBank/DDBJ whole genome shotgun (WGS) entry which is preliminary data.</text>
</comment>
<dbReference type="RefSeq" id="WP_069434265.1">
    <property type="nucleotide sequence ID" value="NZ_JACKSU010000066.1"/>
</dbReference>
<dbReference type="AlphaFoldDB" id="A0A1X1W1E6"/>
<feature type="region of interest" description="Disordered" evidence="1">
    <location>
        <begin position="24"/>
        <end position="53"/>
    </location>
</feature>
<dbReference type="EMBL" id="LQOY01000143">
    <property type="protein sequence ID" value="ORV79985.1"/>
    <property type="molecule type" value="Genomic_DNA"/>
</dbReference>
<keyword evidence="3" id="KW-1185">Reference proteome</keyword>
<feature type="region of interest" description="Disordered" evidence="1">
    <location>
        <begin position="126"/>
        <end position="164"/>
    </location>
</feature>
<feature type="compositionally biased region" description="Polar residues" evidence="1">
    <location>
        <begin position="147"/>
        <end position="164"/>
    </location>
</feature>
<protein>
    <recommendedName>
        <fullName evidence="4">DUF4355 domain-containing protein</fullName>
    </recommendedName>
</protein>
<evidence type="ECO:0000313" key="3">
    <source>
        <dbReference type="Proteomes" id="UP000193928"/>
    </source>
</evidence>
<accession>A0A1X1W1E6</accession>
<evidence type="ECO:0000313" key="2">
    <source>
        <dbReference type="EMBL" id="ORV79985.1"/>
    </source>
</evidence>
<proteinExistence type="predicted"/>
<dbReference type="Proteomes" id="UP000193928">
    <property type="component" value="Unassembled WGS sequence"/>
</dbReference>
<evidence type="ECO:0008006" key="4">
    <source>
        <dbReference type="Google" id="ProtNLM"/>
    </source>
</evidence>
<feature type="compositionally biased region" description="Basic and acidic residues" evidence="1">
    <location>
        <begin position="39"/>
        <end position="53"/>
    </location>
</feature>
<evidence type="ECO:0000256" key="1">
    <source>
        <dbReference type="SAM" id="MobiDB-lite"/>
    </source>
</evidence>
<reference evidence="2 3" key="1">
    <citation type="submission" date="2016-01" db="EMBL/GenBank/DDBJ databases">
        <title>The new phylogeny of the genus Mycobacterium.</title>
        <authorList>
            <person name="Tarcisio F."/>
            <person name="Conor M."/>
            <person name="Antonella G."/>
            <person name="Elisabetta G."/>
            <person name="Giulia F.S."/>
            <person name="Sara T."/>
            <person name="Anna F."/>
            <person name="Clotilde B."/>
            <person name="Roberto B."/>
            <person name="Veronica D.S."/>
            <person name="Fabio R."/>
            <person name="Monica P."/>
            <person name="Olivier J."/>
            <person name="Enrico T."/>
            <person name="Nicola S."/>
        </authorList>
    </citation>
    <scope>NUCLEOTIDE SEQUENCE [LARGE SCALE GENOMIC DNA]</scope>
    <source>
        <strain evidence="2 3">DSM 44160</strain>
    </source>
</reference>
<gene>
    <name evidence="2" type="ORF">AWC08_30445</name>
</gene>
<sequence>MTDNHDIAEPTAEDYQAAADVIRAEQATEDQAIDVPTESGRDDDTGLSRRDRRYREQLRAAEAERDTLRQTVEAMQRAEVERLAAQHITKPAALWTVGVELTSLIGEGGTVDPDRVLAAAQDARQQLGLEDPQAKLRRGPVVPREGTTVQSGDKSSSWNDAFKR</sequence>
<name>A0A1X1W1E6_MYCGO</name>